<comment type="caution">
    <text evidence="1">The sequence shown here is derived from an EMBL/GenBank/DDBJ whole genome shotgun (WGS) entry which is preliminary data.</text>
</comment>
<organism evidence="1 2">
    <name type="scientific">Punica granatum</name>
    <name type="common">Pomegranate</name>
    <dbReference type="NCBI Taxonomy" id="22663"/>
    <lineage>
        <taxon>Eukaryota</taxon>
        <taxon>Viridiplantae</taxon>
        <taxon>Streptophyta</taxon>
        <taxon>Embryophyta</taxon>
        <taxon>Tracheophyta</taxon>
        <taxon>Spermatophyta</taxon>
        <taxon>Magnoliopsida</taxon>
        <taxon>eudicotyledons</taxon>
        <taxon>Gunneridae</taxon>
        <taxon>Pentapetalae</taxon>
        <taxon>rosids</taxon>
        <taxon>malvids</taxon>
        <taxon>Myrtales</taxon>
        <taxon>Lythraceae</taxon>
        <taxon>Punica</taxon>
    </lineage>
</organism>
<sequence>MKQWLCTVDWPSDRGLLFTGEGEGCECTLLFSCNSCLRARMFASDCWVMNSNPGFGRGFSCRKPVGQNGVLSCVIPSDNSTLSLGKASTVQGRHPASSFPKEDLQIWIFTENDLLCSSEVTREIEKGFAVCFARLRLSAGVFSTMFGQLRLPLFRQTGLRLHISKEGKLPDAPLAWGFAICTSAMPGGSQDALLPEKDSLRVKARILGIRQACIRQRKTPSGIYIFTLADGTMKANNGCQSYPIAIMEMCKEV</sequence>
<dbReference type="Proteomes" id="UP000197138">
    <property type="component" value="Unassembled WGS sequence"/>
</dbReference>
<gene>
    <name evidence="1" type="ORF">CDL15_Pgr021444</name>
</gene>
<evidence type="ECO:0000313" key="2">
    <source>
        <dbReference type="Proteomes" id="UP000197138"/>
    </source>
</evidence>
<name>A0A218WMF2_PUNGR</name>
<reference evidence="2" key="1">
    <citation type="journal article" date="2017" name="Plant J.">
        <title>The pomegranate (Punica granatum L.) genome and the genomics of punicalagin biosynthesis.</title>
        <authorList>
            <person name="Qin G."/>
            <person name="Xu C."/>
            <person name="Ming R."/>
            <person name="Tang H."/>
            <person name="Guyot R."/>
            <person name="Kramer E.M."/>
            <person name="Hu Y."/>
            <person name="Yi X."/>
            <person name="Qi Y."/>
            <person name="Xu X."/>
            <person name="Gao Z."/>
            <person name="Pan H."/>
            <person name="Jian J."/>
            <person name="Tian Y."/>
            <person name="Yue Z."/>
            <person name="Xu Y."/>
        </authorList>
    </citation>
    <scope>NUCLEOTIDE SEQUENCE [LARGE SCALE GENOMIC DNA]</scope>
    <source>
        <strain evidence="2">cv. Dabenzi</strain>
    </source>
</reference>
<proteinExistence type="predicted"/>
<dbReference type="AlphaFoldDB" id="A0A218WMF2"/>
<protein>
    <submittedName>
        <fullName evidence="1">Uncharacterized protein</fullName>
    </submittedName>
</protein>
<evidence type="ECO:0000313" key="1">
    <source>
        <dbReference type="EMBL" id="OWM74037.1"/>
    </source>
</evidence>
<accession>A0A218WMF2</accession>
<dbReference type="EMBL" id="MTKT01003934">
    <property type="protein sequence ID" value="OWM74037.1"/>
    <property type="molecule type" value="Genomic_DNA"/>
</dbReference>